<proteinExistence type="predicted"/>
<evidence type="ECO:0000256" key="1">
    <source>
        <dbReference type="PROSITE-ProRule" id="PRU00339"/>
    </source>
</evidence>
<accession>A0A3L9Z3F3</accession>
<keyword evidence="1" id="KW-0802">TPR repeat</keyword>
<dbReference type="InterPro" id="IPR019734">
    <property type="entry name" value="TPR_rpt"/>
</dbReference>
<evidence type="ECO:0000256" key="2">
    <source>
        <dbReference type="SAM" id="MobiDB-lite"/>
    </source>
</evidence>
<gene>
    <name evidence="3" type="ORF">BXY75_0953</name>
</gene>
<evidence type="ECO:0000313" key="4">
    <source>
        <dbReference type="Proteomes" id="UP000271339"/>
    </source>
</evidence>
<dbReference type="PROSITE" id="PS50005">
    <property type="entry name" value="TPR"/>
    <property type="match status" value="1"/>
</dbReference>
<feature type="repeat" description="TPR" evidence="1">
    <location>
        <begin position="271"/>
        <end position="304"/>
    </location>
</feature>
<dbReference type="RefSeq" id="WP_121906513.1">
    <property type="nucleotide sequence ID" value="NZ_REFC01000011.1"/>
</dbReference>
<dbReference type="OrthoDB" id="594666at2"/>
<dbReference type="Proteomes" id="UP000271339">
    <property type="component" value="Unassembled WGS sequence"/>
</dbReference>
<dbReference type="EMBL" id="REFC01000011">
    <property type="protein sequence ID" value="RMA66527.1"/>
    <property type="molecule type" value="Genomic_DNA"/>
</dbReference>
<protein>
    <recommendedName>
        <fullName evidence="5">Tetratricopeptide repeat protein</fullName>
    </recommendedName>
</protein>
<sequence length="324" mass="37351">MTAEKYTYLLSHPQKLSEDDMAMLDSVIESYPYLQSARALQLKGLKKANSFLYNDALKVTAAYTTDRDILFDFITSESFMQHQISQAILKHDTSLNDLEVVSENVSEMLSIELDDRIKEELKKAEAILDPGLFERKLEAVSEILGTKIESIEIEEKSLPKQDLKEEVSDPSEVLEIDKPLEFTKKDTHSFSEWLQLTKSKPIDREEASKATAPQEKQIDNQQEEKDRKFELIEKFIQKKPKLAPKQISKDFKKDKIENTNLASPYTQAPEALMTETLAKVYLQQKNYNKAIQAYKILILKYPEKSGFFADQIRAIEKLINTEEK</sequence>
<dbReference type="AlphaFoldDB" id="A0A3L9Z3F3"/>
<keyword evidence="4" id="KW-1185">Reference proteome</keyword>
<evidence type="ECO:0000313" key="3">
    <source>
        <dbReference type="EMBL" id="RMA66527.1"/>
    </source>
</evidence>
<comment type="caution">
    <text evidence="3">The sequence shown here is derived from an EMBL/GenBank/DDBJ whole genome shotgun (WGS) entry which is preliminary data.</text>
</comment>
<evidence type="ECO:0008006" key="5">
    <source>
        <dbReference type="Google" id="ProtNLM"/>
    </source>
</evidence>
<feature type="region of interest" description="Disordered" evidence="2">
    <location>
        <begin position="202"/>
        <end position="224"/>
    </location>
</feature>
<organism evidence="3 4">
    <name type="scientific">Ulvibacter antarcticus</name>
    <dbReference type="NCBI Taxonomy" id="442714"/>
    <lineage>
        <taxon>Bacteria</taxon>
        <taxon>Pseudomonadati</taxon>
        <taxon>Bacteroidota</taxon>
        <taxon>Flavobacteriia</taxon>
        <taxon>Flavobacteriales</taxon>
        <taxon>Flavobacteriaceae</taxon>
        <taxon>Ulvibacter</taxon>
    </lineage>
</organism>
<reference evidence="3 4" key="1">
    <citation type="submission" date="2018-10" db="EMBL/GenBank/DDBJ databases">
        <title>Genomic Encyclopedia of Archaeal and Bacterial Type Strains, Phase II (KMG-II): from individual species to whole genera.</title>
        <authorList>
            <person name="Goeker M."/>
        </authorList>
    </citation>
    <scope>NUCLEOTIDE SEQUENCE [LARGE SCALE GENOMIC DNA]</scope>
    <source>
        <strain evidence="3 4">DSM 23424</strain>
    </source>
</reference>
<name>A0A3L9Z3F3_9FLAO</name>